<evidence type="ECO:0008006" key="3">
    <source>
        <dbReference type="Google" id="ProtNLM"/>
    </source>
</evidence>
<reference evidence="1 2" key="1">
    <citation type="submission" date="2016-06" db="EMBL/GenBank/DDBJ databases">
        <title>Genome sequencing of Cryobacterium arcticum PAMC 27867.</title>
        <authorList>
            <person name="Lee J."/>
            <person name="Kim O.-S."/>
        </authorList>
    </citation>
    <scope>NUCLEOTIDE SEQUENCE [LARGE SCALE GENOMIC DNA]</scope>
    <source>
        <strain evidence="1 2">PAMC 27867</strain>
    </source>
</reference>
<name>A0A1B1BN55_9MICO</name>
<dbReference type="Proteomes" id="UP000092582">
    <property type="component" value="Chromosome 1"/>
</dbReference>
<dbReference type="InterPro" id="IPR032344">
    <property type="entry name" value="DUF4862"/>
</dbReference>
<dbReference type="OrthoDB" id="7307665at2"/>
<gene>
    <name evidence="1" type="ORF">PA27867_3116</name>
</gene>
<evidence type="ECO:0000313" key="1">
    <source>
        <dbReference type="EMBL" id="ANP74050.1"/>
    </source>
</evidence>
<protein>
    <recommendedName>
        <fullName evidence="3">DUF4862 domain-containing protein</fullName>
    </recommendedName>
</protein>
<evidence type="ECO:0000313" key="2">
    <source>
        <dbReference type="Proteomes" id="UP000092582"/>
    </source>
</evidence>
<organism evidence="1 2">
    <name type="scientific">Cryobacterium arcticum</name>
    <dbReference type="NCBI Taxonomy" id="670052"/>
    <lineage>
        <taxon>Bacteria</taxon>
        <taxon>Bacillati</taxon>
        <taxon>Actinomycetota</taxon>
        <taxon>Actinomycetes</taxon>
        <taxon>Micrococcales</taxon>
        <taxon>Microbacteriaceae</taxon>
        <taxon>Cryobacterium</taxon>
    </lineage>
</organism>
<dbReference type="AlphaFoldDB" id="A0A1B1BN55"/>
<dbReference type="KEGG" id="cart:PA27867_3116"/>
<accession>A0A1B1BN55</accession>
<keyword evidence="2" id="KW-1185">Reference proteome</keyword>
<dbReference type="RefSeq" id="WP_066597912.1">
    <property type="nucleotide sequence ID" value="NZ_CP016282.1"/>
</dbReference>
<dbReference type="STRING" id="670052.PA27867_3116"/>
<proteinExistence type="predicted"/>
<dbReference type="Pfam" id="PF16154">
    <property type="entry name" value="DUF4862"/>
    <property type="match status" value="1"/>
</dbReference>
<dbReference type="EMBL" id="CP016282">
    <property type="protein sequence ID" value="ANP74050.1"/>
    <property type="molecule type" value="Genomic_DNA"/>
</dbReference>
<sequence>MRYEPPAEPLAPRGTLVSAYAASPAHGSWDPVLEGELLRGLCALPDVVGLEIPWLGAIHPHDSAWFLHNVPAGAQLSLTALPFVMKRCREAPHYGIASRDRAGRTAALADLRRLAADVRILTEQSEAEVALVSLHTAPAGGADSAALAESLAELTDVDWNGAQLVIEHCDTVMPDHPFEKGFLPVVDEIAVAAQSGASIGMWVNWGRSAIELRSAHSVTSQIAAVADSGLLKGLTFSGASATDGPYGHAWSDAHLPVLSADPASGSLLDDVHVRAALMAAGDVEWLGVKVSRRPHDRTAADIVRTVESNLTAIRNVRTAREVKA</sequence>